<feature type="domain" description="Lysidine-tRNA(Ile) synthetase C-terminal" evidence="9">
    <location>
        <begin position="381"/>
        <end position="447"/>
    </location>
</feature>
<evidence type="ECO:0000256" key="8">
    <source>
        <dbReference type="HAMAP-Rule" id="MF_01161"/>
    </source>
</evidence>
<comment type="caution">
    <text evidence="10">The sequence shown here is derived from an EMBL/GenBank/DDBJ whole genome shotgun (WGS) entry which is preliminary data.</text>
</comment>
<dbReference type="Pfam" id="PF09179">
    <property type="entry name" value="TilS"/>
    <property type="match status" value="1"/>
</dbReference>
<evidence type="ECO:0000256" key="7">
    <source>
        <dbReference type="ARBA" id="ARBA00048539"/>
    </source>
</evidence>
<keyword evidence="6 8" id="KW-0067">ATP-binding</keyword>
<dbReference type="InterPro" id="IPR012796">
    <property type="entry name" value="Lysidine-tRNA-synth_C"/>
</dbReference>
<proteinExistence type="inferred from homology"/>
<dbReference type="InterPro" id="IPR012094">
    <property type="entry name" value="tRNA_Ile_lys_synt"/>
</dbReference>
<keyword evidence="4 8" id="KW-0819">tRNA processing</keyword>
<evidence type="ECO:0000256" key="3">
    <source>
        <dbReference type="ARBA" id="ARBA00022598"/>
    </source>
</evidence>
<sequence length="448" mass="51740">MLSAMLLEQFSQQLQRHAPNQTQFLIGFSGGLDSTALLTLFAKHRENRPHFQLRAIHIHHGLSPNADAWTAHCQQICRQLNIPLLIQPVKVRLQNGIEAGAREARYEAIAQHILPEEWLATAHHQQDQTETFFLALKRGSGLQGLGAMQANSIVYGVPIFRPLLNFSRQQLMAFVQQQQLTWVEDESNEDNQYDRNFLRNVVLPEFRQRWAHFDSAVQRSAQHCYEQQQLLNELLAEEYQKNVVENDRTFKVHDFATYSPAKQQALLRLWLQEQGVMMPSLAQLEQLISDVIFAKSDAQPQFRLEDKILRRHQNRLFLTPVFTDISPVCLEAKFDDPMNLPDNLGTLSLQKTSEKMTALWRDENGREYKETLGLPLAGTKVWIRFGYSGKVKLTQQGANQDIKKVWQGLNVPPWQRQRIPLIFYGDALQSAVGFFRVFQHESKQKSAY</sequence>
<keyword evidence="5 8" id="KW-0547">Nucleotide-binding</keyword>
<dbReference type="Gene3D" id="1.20.59.20">
    <property type="match status" value="1"/>
</dbReference>
<dbReference type="CDD" id="cd01992">
    <property type="entry name" value="TilS_N"/>
    <property type="match status" value="1"/>
</dbReference>
<dbReference type="InterPro" id="IPR012795">
    <property type="entry name" value="tRNA_Ile_lys_synt_N"/>
</dbReference>
<dbReference type="InterPro" id="IPR014729">
    <property type="entry name" value="Rossmann-like_a/b/a_fold"/>
</dbReference>
<evidence type="ECO:0000256" key="5">
    <source>
        <dbReference type="ARBA" id="ARBA00022741"/>
    </source>
</evidence>
<dbReference type="RefSeq" id="WP_099308880.1">
    <property type="nucleotide sequence ID" value="NZ_PCGV01000002.1"/>
</dbReference>
<name>A0A2G1DSE7_AGGAC</name>
<evidence type="ECO:0000259" key="9">
    <source>
        <dbReference type="SMART" id="SM00977"/>
    </source>
</evidence>
<dbReference type="Pfam" id="PF11734">
    <property type="entry name" value="TilS_C"/>
    <property type="match status" value="1"/>
</dbReference>
<keyword evidence="2 8" id="KW-0963">Cytoplasm</keyword>
<dbReference type="Pfam" id="PF01171">
    <property type="entry name" value="ATP_bind_3"/>
    <property type="match status" value="1"/>
</dbReference>
<comment type="similarity">
    <text evidence="8">Belongs to the tRNA(Ile)-lysidine synthase family.</text>
</comment>
<dbReference type="Gene3D" id="3.40.50.620">
    <property type="entry name" value="HUPs"/>
    <property type="match status" value="1"/>
</dbReference>
<comment type="subcellular location">
    <subcellularLocation>
        <location evidence="1 8">Cytoplasm</location>
    </subcellularLocation>
</comment>
<dbReference type="NCBIfam" id="TIGR02432">
    <property type="entry name" value="lysidine_TilS_N"/>
    <property type="match status" value="1"/>
</dbReference>
<gene>
    <name evidence="8 10" type="primary">tilS</name>
    <name evidence="10" type="ORF">CQR80_01475</name>
</gene>
<evidence type="ECO:0000313" key="11">
    <source>
        <dbReference type="Proteomes" id="UP000226080"/>
    </source>
</evidence>
<dbReference type="NCBIfam" id="TIGR02433">
    <property type="entry name" value="lysidine_TilS_C"/>
    <property type="match status" value="1"/>
</dbReference>
<dbReference type="Proteomes" id="UP000226080">
    <property type="component" value="Unassembled WGS sequence"/>
</dbReference>
<evidence type="ECO:0000256" key="1">
    <source>
        <dbReference type="ARBA" id="ARBA00004496"/>
    </source>
</evidence>
<dbReference type="EC" id="6.3.4.19" evidence="8"/>
<dbReference type="PANTHER" id="PTHR43033:SF1">
    <property type="entry name" value="TRNA(ILE)-LYSIDINE SYNTHASE-RELATED"/>
    <property type="match status" value="1"/>
</dbReference>
<dbReference type="HAMAP" id="MF_01161">
    <property type="entry name" value="tRNA_Ile_lys_synt"/>
    <property type="match status" value="1"/>
</dbReference>
<dbReference type="SUPFAM" id="SSF56037">
    <property type="entry name" value="PheT/TilS domain"/>
    <property type="match status" value="1"/>
</dbReference>
<dbReference type="InterPro" id="IPR015262">
    <property type="entry name" value="tRNA_Ile_lys_synt_subst-bd"/>
</dbReference>
<dbReference type="SMART" id="SM00977">
    <property type="entry name" value="TilS_C"/>
    <property type="match status" value="1"/>
</dbReference>
<comment type="function">
    <text evidence="8">Ligates lysine onto the cytidine present at position 34 of the AUA codon-specific tRNA(Ile) that contains the anticodon CAU, in an ATP-dependent manner. Cytidine is converted to lysidine, thus changing the amino acid specificity of the tRNA from methionine to isoleucine.</text>
</comment>
<protein>
    <recommendedName>
        <fullName evidence="8">tRNA(Ile)-lysidine synthase</fullName>
        <ecNumber evidence="8">6.3.4.19</ecNumber>
    </recommendedName>
    <alternativeName>
        <fullName evidence="8">tRNA(Ile)-2-lysyl-cytidine synthase</fullName>
    </alternativeName>
    <alternativeName>
        <fullName evidence="8">tRNA(Ile)-lysidine synthetase</fullName>
    </alternativeName>
</protein>
<dbReference type="PANTHER" id="PTHR43033">
    <property type="entry name" value="TRNA(ILE)-LYSIDINE SYNTHASE-RELATED"/>
    <property type="match status" value="1"/>
</dbReference>
<evidence type="ECO:0000313" key="10">
    <source>
        <dbReference type="EMBL" id="PHO21419.1"/>
    </source>
</evidence>
<accession>A0A2G1DSE7</accession>
<reference evidence="10 11" key="1">
    <citation type="submission" date="2017-10" db="EMBL/GenBank/DDBJ databases">
        <title>Draft genome sequences of Aggregatibacter actinomycetemcomitans strains 310a and 310b.</title>
        <authorList>
            <person name="May A.C."/>
            <person name="Ohta H."/>
            <person name="Maeda H."/>
            <person name="Kokeguchi S."/>
            <person name="Cugini C."/>
        </authorList>
    </citation>
    <scope>NUCLEOTIDE SEQUENCE [LARGE SCALE GENOMIC DNA]</scope>
    <source>
        <strain evidence="10 11">310b</strain>
    </source>
</reference>
<comment type="domain">
    <text evidence="8">The N-terminal region contains the highly conserved SGGXDS motif, predicted to be a P-loop motif involved in ATP binding.</text>
</comment>
<comment type="catalytic activity">
    <reaction evidence="7 8">
        <text>cytidine(34) in tRNA(Ile2) + L-lysine + ATP = lysidine(34) in tRNA(Ile2) + AMP + diphosphate + H(+)</text>
        <dbReference type="Rhea" id="RHEA:43744"/>
        <dbReference type="Rhea" id="RHEA-COMP:10625"/>
        <dbReference type="Rhea" id="RHEA-COMP:10670"/>
        <dbReference type="ChEBI" id="CHEBI:15378"/>
        <dbReference type="ChEBI" id="CHEBI:30616"/>
        <dbReference type="ChEBI" id="CHEBI:32551"/>
        <dbReference type="ChEBI" id="CHEBI:33019"/>
        <dbReference type="ChEBI" id="CHEBI:82748"/>
        <dbReference type="ChEBI" id="CHEBI:83665"/>
        <dbReference type="ChEBI" id="CHEBI:456215"/>
        <dbReference type="EC" id="6.3.4.19"/>
    </reaction>
</comment>
<organism evidence="10 11">
    <name type="scientific">Aggregatibacter actinomycetemcomitans</name>
    <name type="common">Actinobacillus actinomycetemcomitans</name>
    <name type="synonym">Haemophilus actinomycetemcomitans</name>
    <dbReference type="NCBI Taxonomy" id="714"/>
    <lineage>
        <taxon>Bacteria</taxon>
        <taxon>Pseudomonadati</taxon>
        <taxon>Pseudomonadota</taxon>
        <taxon>Gammaproteobacteria</taxon>
        <taxon>Pasteurellales</taxon>
        <taxon>Pasteurellaceae</taxon>
        <taxon>Aggregatibacter</taxon>
    </lineage>
</organism>
<dbReference type="InterPro" id="IPR011063">
    <property type="entry name" value="TilS/TtcA_N"/>
</dbReference>
<feature type="binding site" evidence="8">
    <location>
        <begin position="29"/>
        <end position="34"/>
    </location>
    <ligand>
        <name>ATP</name>
        <dbReference type="ChEBI" id="CHEBI:30616"/>
    </ligand>
</feature>
<dbReference type="EMBL" id="PCGW01000002">
    <property type="protein sequence ID" value="PHO21419.1"/>
    <property type="molecule type" value="Genomic_DNA"/>
</dbReference>
<dbReference type="SUPFAM" id="SSF82829">
    <property type="entry name" value="MesJ substrate recognition domain-like"/>
    <property type="match status" value="1"/>
</dbReference>
<evidence type="ECO:0000256" key="6">
    <source>
        <dbReference type="ARBA" id="ARBA00022840"/>
    </source>
</evidence>
<evidence type="ECO:0000256" key="2">
    <source>
        <dbReference type="ARBA" id="ARBA00022490"/>
    </source>
</evidence>
<evidence type="ECO:0000256" key="4">
    <source>
        <dbReference type="ARBA" id="ARBA00022694"/>
    </source>
</evidence>
<keyword evidence="3 8" id="KW-0436">Ligase</keyword>
<dbReference type="SUPFAM" id="SSF52402">
    <property type="entry name" value="Adenine nucleotide alpha hydrolases-like"/>
    <property type="match status" value="1"/>
</dbReference>
<keyword evidence="11" id="KW-1185">Reference proteome</keyword>